<sequence>MSNNINNVIGDQLKGARAEQGWSLDLTSEKTGVSKAMLGQIERGESSPTVARLWKIASGFDLPLSYFFGDITGNKASERLLTSDQGMSIVTLFPFDSQTKTEIHALTLSPLHQHMSLPHNSGVVEHILVIAGEMEYFLDDKWHRLAQGEVVKFAANVKHGYRNVSAESVTFHNVITYTGSGFSPVKVLA</sequence>
<dbReference type="InterPro" id="IPR011051">
    <property type="entry name" value="RmlC_Cupin_sf"/>
</dbReference>
<dbReference type="InterPro" id="IPR001387">
    <property type="entry name" value="Cro/C1-type_HTH"/>
</dbReference>
<keyword evidence="3" id="KW-0804">Transcription</keyword>
<keyword evidence="6" id="KW-1185">Reference proteome</keyword>
<dbReference type="PROSITE" id="PS50943">
    <property type="entry name" value="HTH_CROC1"/>
    <property type="match status" value="1"/>
</dbReference>
<name>A0A8H2PMN3_9GAMM</name>
<dbReference type="InterPro" id="IPR010982">
    <property type="entry name" value="Lambda_DNA-bd_dom_sf"/>
</dbReference>
<dbReference type="Gene3D" id="2.60.120.10">
    <property type="entry name" value="Jelly Rolls"/>
    <property type="match status" value="1"/>
</dbReference>
<dbReference type="PANTHER" id="PTHR46797">
    <property type="entry name" value="HTH-TYPE TRANSCRIPTIONAL REGULATOR"/>
    <property type="match status" value="1"/>
</dbReference>
<evidence type="ECO:0000259" key="4">
    <source>
        <dbReference type="PROSITE" id="PS50943"/>
    </source>
</evidence>
<dbReference type="RefSeq" id="WP_138622719.1">
    <property type="nucleotide sequence ID" value="NZ_SZVP01000007.1"/>
</dbReference>
<dbReference type="GO" id="GO:0005829">
    <property type="term" value="C:cytosol"/>
    <property type="evidence" value="ECO:0007669"/>
    <property type="project" value="TreeGrafter"/>
</dbReference>
<dbReference type="EMBL" id="SZVP01000007">
    <property type="protein sequence ID" value="TMM45293.1"/>
    <property type="molecule type" value="Genomic_DNA"/>
</dbReference>
<dbReference type="SMART" id="SM00530">
    <property type="entry name" value="HTH_XRE"/>
    <property type="match status" value="1"/>
</dbReference>
<evidence type="ECO:0000256" key="3">
    <source>
        <dbReference type="ARBA" id="ARBA00023163"/>
    </source>
</evidence>
<evidence type="ECO:0000313" key="5">
    <source>
        <dbReference type="EMBL" id="TMM45293.1"/>
    </source>
</evidence>
<evidence type="ECO:0000313" key="6">
    <source>
        <dbReference type="Proteomes" id="UP000307702"/>
    </source>
</evidence>
<evidence type="ECO:0000256" key="1">
    <source>
        <dbReference type="ARBA" id="ARBA00023015"/>
    </source>
</evidence>
<dbReference type="Pfam" id="PF07883">
    <property type="entry name" value="Cupin_2"/>
    <property type="match status" value="1"/>
</dbReference>
<dbReference type="InterPro" id="IPR014710">
    <property type="entry name" value="RmlC-like_jellyroll"/>
</dbReference>
<dbReference type="AlphaFoldDB" id="A0A8H2PMN3"/>
<comment type="caution">
    <text evidence="5">The sequence shown here is derived from an EMBL/GenBank/DDBJ whole genome shotgun (WGS) entry which is preliminary data.</text>
</comment>
<dbReference type="SUPFAM" id="SSF47413">
    <property type="entry name" value="lambda repressor-like DNA-binding domains"/>
    <property type="match status" value="1"/>
</dbReference>
<dbReference type="Proteomes" id="UP000307702">
    <property type="component" value="Unassembled WGS sequence"/>
</dbReference>
<organism evidence="5 6">
    <name type="scientific">Colwellia ponticola</name>
    <dbReference type="NCBI Taxonomy" id="2304625"/>
    <lineage>
        <taxon>Bacteria</taxon>
        <taxon>Pseudomonadati</taxon>
        <taxon>Pseudomonadota</taxon>
        <taxon>Gammaproteobacteria</taxon>
        <taxon>Alteromonadales</taxon>
        <taxon>Colwelliaceae</taxon>
        <taxon>Colwellia</taxon>
    </lineage>
</organism>
<dbReference type="Gene3D" id="1.10.260.40">
    <property type="entry name" value="lambda repressor-like DNA-binding domains"/>
    <property type="match status" value="1"/>
</dbReference>
<dbReference type="Pfam" id="PF01381">
    <property type="entry name" value="HTH_3"/>
    <property type="match status" value="1"/>
</dbReference>
<dbReference type="SUPFAM" id="SSF51182">
    <property type="entry name" value="RmlC-like cupins"/>
    <property type="match status" value="1"/>
</dbReference>
<feature type="domain" description="HTH cro/C1-type" evidence="4">
    <location>
        <begin position="13"/>
        <end position="67"/>
    </location>
</feature>
<keyword evidence="1" id="KW-0805">Transcription regulation</keyword>
<dbReference type="InterPro" id="IPR013096">
    <property type="entry name" value="Cupin_2"/>
</dbReference>
<gene>
    <name evidence="5" type="ORF">FCS21_09380</name>
</gene>
<proteinExistence type="predicted"/>
<accession>A0A8H2PMN3</accession>
<dbReference type="InterPro" id="IPR050807">
    <property type="entry name" value="TransReg_Diox_bact_type"/>
</dbReference>
<dbReference type="CDD" id="cd02209">
    <property type="entry name" value="cupin_XRE_C"/>
    <property type="match status" value="1"/>
</dbReference>
<reference evidence="5 6" key="1">
    <citation type="submission" date="2019-05" db="EMBL/GenBank/DDBJ databases">
        <title>Colwellia ponticola sp. nov., isolated from seawater.</title>
        <authorList>
            <person name="Yoon J.-H."/>
        </authorList>
    </citation>
    <scope>NUCLEOTIDE SEQUENCE [LARGE SCALE GENOMIC DNA]</scope>
    <source>
        <strain evidence="5 6">OISW-25</strain>
    </source>
</reference>
<dbReference type="GO" id="GO:0003700">
    <property type="term" value="F:DNA-binding transcription factor activity"/>
    <property type="evidence" value="ECO:0007669"/>
    <property type="project" value="TreeGrafter"/>
</dbReference>
<dbReference type="GO" id="GO:0003677">
    <property type="term" value="F:DNA binding"/>
    <property type="evidence" value="ECO:0007669"/>
    <property type="project" value="UniProtKB-KW"/>
</dbReference>
<evidence type="ECO:0000256" key="2">
    <source>
        <dbReference type="ARBA" id="ARBA00023125"/>
    </source>
</evidence>
<dbReference type="OrthoDB" id="9792093at2"/>
<protein>
    <submittedName>
        <fullName evidence="5">Helix-turn-helix domain-containing protein</fullName>
    </submittedName>
</protein>
<dbReference type="PANTHER" id="PTHR46797:SF23">
    <property type="entry name" value="HTH-TYPE TRANSCRIPTIONAL REGULATOR SUTR"/>
    <property type="match status" value="1"/>
</dbReference>
<dbReference type="CDD" id="cd00093">
    <property type="entry name" value="HTH_XRE"/>
    <property type="match status" value="1"/>
</dbReference>
<keyword evidence="2" id="KW-0238">DNA-binding</keyword>